<dbReference type="SUPFAM" id="SSF88713">
    <property type="entry name" value="Glycoside hydrolase/deacetylase"/>
    <property type="match status" value="1"/>
</dbReference>
<dbReference type="InterPro" id="IPR037090">
    <property type="entry name" value="57_glycoside_trans_central"/>
</dbReference>
<dbReference type="Gene3D" id="3.20.110.10">
    <property type="entry name" value="Glycoside hydrolase 38, N terminal domain"/>
    <property type="match status" value="1"/>
</dbReference>
<gene>
    <name evidence="8" type="ORF">EXM22_07880</name>
</gene>
<sequence>MIEHLKNKKGMISLVLHAHLPFVRHPEHERFLEEAWLFEALSETYLPLLRMFSRLDEDEIPFRLTISLSPTLTHMLQDDLLRQRYVNHLNMLIELAEKELIYTAGNPEEHRMAQMYHELYSLNLKEYEEVYERNILKKLKYYQDRGYLEIITTCATHSFLPHYQNYPEMIRAQILTGIESHDRVFSTQPKGLWLPECGYFPGVEEFIKPYGIQYFMSSAHGLLYSEDRPVNGLFAPIRCPNGVHAFARDRASSRAVWSATDGYPGDPVYRDFYRDLGFDRPLDYIAPYINCGVNRVNTGLKYFAITDKSDNKLIYDPEAAAVKAKEHADHFLDNRIRQCEALSQYMDRTPIIPCPYDAELFGHWWFEGPLFLEALIRKIHEKSDDVVLVTPTDYLKVYPQNQVTKPAFSSWGDKGYGQVWLDGNNDWIYRHTHKLIERMQELVNRFPDEKGLKERTLNQAAREVLLSQASDWPFIMKAGTTVPYARKRIKEHIHNFNFIYDSLSRNTIKTEWLTKLEKKDNIFPFLDYRVFRKDY</sequence>
<feature type="active site" description="Proton donor" evidence="3">
    <location>
        <position position="357"/>
    </location>
</feature>
<keyword evidence="9" id="KW-1185">Reference proteome</keyword>
<dbReference type="GO" id="GO:0005576">
    <property type="term" value="C:extracellular region"/>
    <property type="evidence" value="ECO:0007669"/>
    <property type="project" value="TreeGrafter"/>
</dbReference>
<dbReference type="InterPro" id="IPR004300">
    <property type="entry name" value="Glyco_hydro_57_N"/>
</dbReference>
<dbReference type="GO" id="GO:0030979">
    <property type="term" value="P:alpha-glucan biosynthetic process"/>
    <property type="evidence" value="ECO:0007669"/>
    <property type="project" value="InterPro"/>
</dbReference>
<protein>
    <submittedName>
        <fullName evidence="8">DUF1957 domain-containing protein</fullName>
    </submittedName>
</protein>
<dbReference type="KEGG" id="ock:EXM22_07880"/>
<dbReference type="Pfam" id="PF09210">
    <property type="entry name" value="BE_C"/>
    <property type="match status" value="1"/>
</dbReference>
<feature type="binding site" evidence="4">
    <location>
        <position position="248"/>
    </location>
    <ligand>
        <name>substrate</name>
    </ligand>
</feature>
<comment type="similarity">
    <text evidence="1 5">Belongs to the glycosyl hydrolase 57 family.</text>
</comment>
<dbReference type="Gene3D" id="1.20.1430.10">
    <property type="entry name" value="Families 57/38 glycoside transferase, middle domain"/>
    <property type="match status" value="1"/>
</dbReference>
<evidence type="ECO:0000259" key="7">
    <source>
        <dbReference type="Pfam" id="PF09210"/>
    </source>
</evidence>
<evidence type="ECO:0000256" key="2">
    <source>
        <dbReference type="ARBA" id="ARBA00023277"/>
    </source>
</evidence>
<dbReference type="GO" id="GO:0003844">
    <property type="term" value="F:1,4-alpha-glucan branching enzyme activity"/>
    <property type="evidence" value="ECO:0007669"/>
    <property type="project" value="InterPro"/>
</dbReference>
<dbReference type="InterPro" id="IPR011330">
    <property type="entry name" value="Glyco_hydro/deAcase_b/a-brl"/>
</dbReference>
<dbReference type="AlphaFoldDB" id="A0A5C1QJZ3"/>
<dbReference type="EMBL" id="CP036150">
    <property type="protein sequence ID" value="QEN07911.1"/>
    <property type="molecule type" value="Genomic_DNA"/>
</dbReference>
<dbReference type="CDD" id="cd10792">
    <property type="entry name" value="GH57N_AmyC_like"/>
    <property type="match status" value="1"/>
</dbReference>
<feature type="domain" description="1,4-alpha-glucan branching enzyme C-terminal" evidence="7">
    <location>
        <begin position="431"/>
        <end position="531"/>
    </location>
</feature>
<evidence type="ECO:0000256" key="3">
    <source>
        <dbReference type="PIRSR" id="PIRSR640042-1"/>
    </source>
</evidence>
<dbReference type="RefSeq" id="WP_149485991.1">
    <property type="nucleotide sequence ID" value="NZ_CP036150.1"/>
</dbReference>
<evidence type="ECO:0000313" key="8">
    <source>
        <dbReference type="EMBL" id="QEN07911.1"/>
    </source>
</evidence>
<dbReference type="InterPro" id="IPR027291">
    <property type="entry name" value="Glyco_hydro_38_N_sf"/>
</dbReference>
<organism evidence="8 9">
    <name type="scientific">Oceanispirochaeta crateris</name>
    <dbReference type="NCBI Taxonomy" id="2518645"/>
    <lineage>
        <taxon>Bacteria</taxon>
        <taxon>Pseudomonadati</taxon>
        <taxon>Spirochaetota</taxon>
        <taxon>Spirochaetia</taxon>
        <taxon>Spirochaetales</taxon>
        <taxon>Spirochaetaceae</taxon>
        <taxon>Oceanispirochaeta</taxon>
    </lineage>
</organism>
<accession>A0A5C1QJZ3</accession>
<feature type="binding site" evidence="4">
    <location>
        <position position="265"/>
    </location>
    <ligand>
        <name>substrate</name>
    </ligand>
</feature>
<evidence type="ECO:0000259" key="6">
    <source>
        <dbReference type="Pfam" id="PF03065"/>
    </source>
</evidence>
<feature type="binding site" evidence="4">
    <location>
        <position position="411"/>
    </location>
    <ligand>
        <name>substrate</name>
    </ligand>
</feature>
<feature type="binding site" evidence="4">
    <location>
        <position position="471"/>
    </location>
    <ligand>
        <name>substrate</name>
    </ligand>
</feature>
<evidence type="ECO:0000256" key="1">
    <source>
        <dbReference type="ARBA" id="ARBA00006821"/>
    </source>
</evidence>
<dbReference type="InterPro" id="IPR028995">
    <property type="entry name" value="Glyco_hydro_57/38_cen_sf"/>
</dbReference>
<dbReference type="PANTHER" id="PTHR41695">
    <property type="entry name" value="1,4-ALPHA-GLUCAN BRANCHING ENZYME RV3031-RELATED"/>
    <property type="match status" value="1"/>
</dbReference>
<evidence type="ECO:0000256" key="5">
    <source>
        <dbReference type="RuleBase" id="RU361196"/>
    </source>
</evidence>
<feature type="domain" description="Glycoside hydrolase family 57 N-terminal" evidence="6">
    <location>
        <begin position="14"/>
        <end position="403"/>
    </location>
</feature>
<dbReference type="InterPro" id="IPR040042">
    <property type="entry name" value="Branching_enz_MT3115-like"/>
</dbReference>
<dbReference type="Proteomes" id="UP000324209">
    <property type="component" value="Chromosome"/>
</dbReference>
<dbReference type="OrthoDB" id="9803279at2"/>
<dbReference type="InterPro" id="IPR015293">
    <property type="entry name" value="BE_C"/>
</dbReference>
<feature type="active site" description="Nucleophile" evidence="3">
    <location>
        <position position="196"/>
    </location>
</feature>
<dbReference type="Pfam" id="PF03065">
    <property type="entry name" value="Glyco_hydro_57"/>
    <property type="match status" value="1"/>
</dbReference>
<evidence type="ECO:0000256" key="4">
    <source>
        <dbReference type="PIRSR" id="PIRSR640042-2"/>
    </source>
</evidence>
<reference evidence="8 9" key="1">
    <citation type="submission" date="2019-02" db="EMBL/GenBank/DDBJ databases">
        <title>Complete Genome Sequence and Methylome Analysis of free living Spirochaetas.</title>
        <authorList>
            <person name="Fomenkov A."/>
            <person name="Dubinina G."/>
            <person name="Leshcheva N."/>
            <person name="Mikheeva N."/>
            <person name="Grabovich M."/>
            <person name="Vincze T."/>
            <person name="Roberts R.J."/>
        </authorList>
    </citation>
    <scope>NUCLEOTIDE SEQUENCE [LARGE SCALE GENOMIC DNA]</scope>
    <source>
        <strain evidence="8 9">K2</strain>
    </source>
</reference>
<name>A0A5C1QJZ3_9SPIO</name>
<dbReference type="SUPFAM" id="SSF88688">
    <property type="entry name" value="Families 57/38 glycoside transferase middle domain"/>
    <property type="match status" value="1"/>
</dbReference>
<proteinExistence type="inferred from homology"/>
<dbReference type="PANTHER" id="PTHR41695:SF1">
    <property type="entry name" value="1,4-ALPHA-GLUCAN BRANCHING ENZYME TK1436"/>
    <property type="match status" value="1"/>
</dbReference>
<evidence type="ECO:0000313" key="9">
    <source>
        <dbReference type="Proteomes" id="UP000324209"/>
    </source>
</evidence>
<keyword evidence="2 5" id="KW-0119">Carbohydrate metabolism</keyword>